<dbReference type="PRINTS" id="PR00081">
    <property type="entry name" value="GDHRDH"/>
</dbReference>
<dbReference type="GO" id="GO:0016491">
    <property type="term" value="F:oxidoreductase activity"/>
    <property type="evidence" value="ECO:0007669"/>
    <property type="project" value="UniProtKB-KW"/>
</dbReference>
<reference evidence="5" key="1">
    <citation type="submission" date="2023-01" db="EMBL/GenBank/DDBJ databases">
        <title>The diversity of Class Acidimicrobiia in South China Sea sediment environments and the proposal of Iamia marina sp. nov., a novel species of the genus Iamia.</title>
        <authorList>
            <person name="He Y."/>
            <person name="Tian X."/>
        </authorList>
    </citation>
    <scope>NUCLEOTIDE SEQUENCE</scope>
    <source>
        <strain evidence="5">DSM 19957</strain>
    </source>
</reference>
<dbReference type="InterPro" id="IPR020904">
    <property type="entry name" value="Sc_DH/Rdtase_CS"/>
</dbReference>
<dbReference type="Pfam" id="PF00106">
    <property type="entry name" value="adh_short"/>
    <property type="match status" value="1"/>
</dbReference>
<evidence type="ECO:0000256" key="1">
    <source>
        <dbReference type="ARBA" id="ARBA00006484"/>
    </source>
</evidence>
<dbReference type="Gene3D" id="3.40.50.720">
    <property type="entry name" value="NAD(P)-binding Rossmann-like Domain"/>
    <property type="match status" value="1"/>
</dbReference>
<dbReference type="InterPro" id="IPR036291">
    <property type="entry name" value="NAD(P)-bd_dom_sf"/>
</dbReference>
<dbReference type="PROSITE" id="PS00061">
    <property type="entry name" value="ADH_SHORT"/>
    <property type="match status" value="1"/>
</dbReference>
<evidence type="ECO:0000259" key="4">
    <source>
        <dbReference type="SMART" id="SM00822"/>
    </source>
</evidence>
<organism evidence="5 6">
    <name type="scientific">Iamia majanohamensis</name>
    <dbReference type="NCBI Taxonomy" id="467976"/>
    <lineage>
        <taxon>Bacteria</taxon>
        <taxon>Bacillati</taxon>
        <taxon>Actinomycetota</taxon>
        <taxon>Acidimicrobiia</taxon>
        <taxon>Acidimicrobiales</taxon>
        <taxon>Iamiaceae</taxon>
        <taxon>Iamia</taxon>
    </lineage>
</organism>
<proteinExistence type="inferred from homology"/>
<dbReference type="PRINTS" id="PR00080">
    <property type="entry name" value="SDRFAMILY"/>
</dbReference>
<feature type="domain" description="Ketoreductase" evidence="4">
    <location>
        <begin position="7"/>
        <end position="193"/>
    </location>
</feature>
<dbReference type="InterPro" id="IPR002347">
    <property type="entry name" value="SDR_fam"/>
</dbReference>
<dbReference type="SMART" id="SM00822">
    <property type="entry name" value="PKS_KR"/>
    <property type="match status" value="1"/>
</dbReference>
<dbReference type="RefSeq" id="WP_272736478.1">
    <property type="nucleotide sequence ID" value="NZ_CP116942.1"/>
</dbReference>
<evidence type="ECO:0000313" key="5">
    <source>
        <dbReference type="EMBL" id="WCO66956.1"/>
    </source>
</evidence>
<protein>
    <submittedName>
        <fullName evidence="5">SDR family NAD(P)-dependent oxidoreductase</fullName>
    </submittedName>
</protein>
<dbReference type="Proteomes" id="UP001216390">
    <property type="component" value="Chromosome"/>
</dbReference>
<keyword evidence="6" id="KW-1185">Reference proteome</keyword>
<dbReference type="EMBL" id="CP116942">
    <property type="protein sequence ID" value="WCO66956.1"/>
    <property type="molecule type" value="Genomic_DNA"/>
</dbReference>
<evidence type="ECO:0000313" key="6">
    <source>
        <dbReference type="Proteomes" id="UP001216390"/>
    </source>
</evidence>
<sequence>MKHFDGRVAAITGAASGIGRSLALEMARRGAHLALSDVDDEGLAETARRAQRTGLTVTTARVDVADRGEVEAWAEAVVGDHGGVNLIFNNAGVALGAPVETMAYEDLEWLMGINFWGVVHGTKTFLPHLKAAGEGHVVNISSIFGLAGIPSQSAYNAAKFAVRGFTEALRVELDIERCGVSATSIHPGGIKTNIARNARMGAGMEDLGDTDPEQARRDFEKMFITSAEKAAGEIVRAVQLDRRRALVGPDAKAFDLLVRASPTLAQRIIARGGARAL</sequence>
<name>A0AAE9YFP3_9ACTN</name>
<dbReference type="PANTHER" id="PTHR43391:SF82">
    <property type="entry name" value="OXIDOREDUCTASE SADH-RELATED"/>
    <property type="match status" value="1"/>
</dbReference>
<dbReference type="InterPro" id="IPR057326">
    <property type="entry name" value="KR_dom"/>
</dbReference>
<dbReference type="KEGG" id="ima:PO878_20900"/>
<dbReference type="PANTHER" id="PTHR43391">
    <property type="entry name" value="RETINOL DEHYDROGENASE-RELATED"/>
    <property type="match status" value="1"/>
</dbReference>
<evidence type="ECO:0000256" key="3">
    <source>
        <dbReference type="RuleBase" id="RU000363"/>
    </source>
</evidence>
<accession>A0AAE9YFP3</accession>
<gene>
    <name evidence="5" type="ORF">PO878_20900</name>
</gene>
<dbReference type="AlphaFoldDB" id="A0AAE9YFP3"/>
<keyword evidence="2" id="KW-0560">Oxidoreductase</keyword>
<comment type="similarity">
    <text evidence="1 3">Belongs to the short-chain dehydrogenases/reductases (SDR) family.</text>
</comment>
<evidence type="ECO:0000256" key="2">
    <source>
        <dbReference type="ARBA" id="ARBA00023002"/>
    </source>
</evidence>
<dbReference type="SUPFAM" id="SSF51735">
    <property type="entry name" value="NAD(P)-binding Rossmann-fold domains"/>
    <property type="match status" value="1"/>
</dbReference>